<dbReference type="RefSeq" id="WP_092721548.1">
    <property type="nucleotide sequence ID" value="NZ_FNNO01000001.1"/>
</dbReference>
<proteinExistence type="predicted"/>
<evidence type="ECO:0000259" key="1">
    <source>
        <dbReference type="Pfam" id="PF12705"/>
    </source>
</evidence>
<dbReference type="AlphaFoldDB" id="A0A8X8LCD1"/>
<feature type="domain" description="PD-(D/E)XK endonuclease-like" evidence="1">
    <location>
        <begin position="6"/>
        <end position="315"/>
    </location>
</feature>
<dbReference type="EMBL" id="FNNO01000001">
    <property type="protein sequence ID" value="SDW16865.1"/>
    <property type="molecule type" value="Genomic_DNA"/>
</dbReference>
<evidence type="ECO:0000313" key="3">
    <source>
        <dbReference type="Proteomes" id="UP000198711"/>
    </source>
</evidence>
<keyword evidence="3" id="KW-1185">Reference proteome</keyword>
<reference evidence="2 3" key="1">
    <citation type="submission" date="2016-10" db="EMBL/GenBank/DDBJ databases">
        <authorList>
            <person name="Varghese N."/>
            <person name="Submissions S."/>
        </authorList>
    </citation>
    <scope>NUCLEOTIDE SEQUENCE [LARGE SCALE GENOMIC DNA]</scope>
    <source>
        <strain evidence="2 3">DSM 25353</strain>
    </source>
</reference>
<comment type="caution">
    <text evidence="2">The sequence shown here is derived from an EMBL/GenBank/DDBJ whole genome shotgun (WGS) entry which is preliminary data.</text>
</comment>
<name>A0A8X8LCD1_9BACT</name>
<dbReference type="Pfam" id="PF12705">
    <property type="entry name" value="PDDEXK_1"/>
    <property type="match status" value="1"/>
</dbReference>
<evidence type="ECO:0000313" key="2">
    <source>
        <dbReference type="EMBL" id="SDW16865.1"/>
    </source>
</evidence>
<dbReference type="Proteomes" id="UP000198711">
    <property type="component" value="Unassembled WGS sequence"/>
</dbReference>
<organism evidence="2 3">
    <name type="scientific">Hydrobacter penzbergensis</name>
    <dbReference type="NCBI Taxonomy" id="1235997"/>
    <lineage>
        <taxon>Bacteria</taxon>
        <taxon>Pseudomonadati</taxon>
        <taxon>Bacteroidota</taxon>
        <taxon>Chitinophagia</taxon>
        <taxon>Chitinophagales</taxon>
        <taxon>Chitinophagaceae</taxon>
        <taxon>Hydrobacter</taxon>
    </lineage>
</organism>
<accession>A0A8X8LCD1</accession>
<gene>
    <name evidence="2" type="ORF">SAMN05444410_101403</name>
</gene>
<protein>
    <submittedName>
        <fullName evidence="2">PD-(D/E)XK nuclease superfamily protein</fullName>
    </submittedName>
</protein>
<dbReference type="InterPro" id="IPR038726">
    <property type="entry name" value="PDDEXK_AddAB-type"/>
</dbReference>
<sequence length="346" mass="40382">MSNKLEWSFSALSTLRKCNRMYYFQYLAPSHHFTNSLRRRAHELKKSKSLLMWRGSVIDKIMELEIMPRIKDKLPIDYNEMANRAIELAKRQFKFSEDRLYKVKENSESKVGADYCILDVHDTNVPYKEEDLSKVYSSIKEIIQNIPLIKMPNGSLLVDFLAKATFLIPNLRAWGFEFENVKISPQLDLFMFVDNKAVVLDWKVSESDVSDYSRQLVIGGITVLDTYRRKANEGKGKRLGYDDIRLIEVNLLKQNAKEHPFNKQVVDECVDYIYLNSDDVEMLTDGKPFDQLNIEDFPITDKEGTCMFCKFRSLCTKILLNNNQYHEETYDNIVSAKQPAQLEISF</sequence>